<accession>A0ABX0LD53</accession>
<gene>
    <name evidence="1" type="ORF">HA052_19865</name>
</gene>
<sequence>MQALICMIQVPSKTYPSLIGWGHTERLARLNAFARCHQGYNPYDEEYQGGILIPVSKRLEEVNRRGCGPDSHVSIYNQKGELVGGHFTELHHDLLRALGRLCIRNGELDYE</sequence>
<comment type="caution">
    <text evidence="1">The sequence shown here is derived from an EMBL/GenBank/DDBJ whole genome shotgun (WGS) entry which is preliminary data.</text>
</comment>
<dbReference type="EMBL" id="JAAOMA010000034">
    <property type="protein sequence ID" value="NHR07452.1"/>
    <property type="molecule type" value="Genomic_DNA"/>
</dbReference>
<evidence type="ECO:0000313" key="2">
    <source>
        <dbReference type="Proteomes" id="UP001515641"/>
    </source>
</evidence>
<protein>
    <submittedName>
        <fullName evidence="1">Uncharacterized protein</fullName>
    </submittedName>
</protein>
<evidence type="ECO:0000313" key="1">
    <source>
        <dbReference type="EMBL" id="NHR07452.1"/>
    </source>
</evidence>
<proteinExistence type="predicted"/>
<organism evidence="1 2">
    <name type="scientific">Chromobacterium fluminis</name>
    <dbReference type="NCBI Taxonomy" id="3044269"/>
    <lineage>
        <taxon>Bacteria</taxon>
        <taxon>Pseudomonadati</taxon>
        <taxon>Pseudomonadota</taxon>
        <taxon>Betaproteobacteria</taxon>
        <taxon>Neisseriales</taxon>
        <taxon>Chromobacteriaceae</taxon>
        <taxon>Chromobacterium</taxon>
    </lineage>
</organism>
<keyword evidence="2" id="KW-1185">Reference proteome</keyword>
<reference evidence="1 2" key="1">
    <citation type="submission" date="2020-03" db="EMBL/GenBank/DDBJ databases">
        <title>Draft genome sequence of environmentally isolated cultures.</title>
        <authorList>
            <person name="Wilson H.S."/>
            <person name="De Leon M.E."/>
        </authorList>
    </citation>
    <scope>NUCLEOTIDE SEQUENCE [LARGE SCALE GENOMIC DNA]</scope>
    <source>
        <strain evidence="1 2">HSC-31F16</strain>
    </source>
</reference>
<dbReference type="Proteomes" id="UP001515641">
    <property type="component" value="Unassembled WGS sequence"/>
</dbReference>
<dbReference type="RefSeq" id="WP_166453259.1">
    <property type="nucleotide sequence ID" value="NZ_JAAOMA010000034.1"/>
</dbReference>
<name>A0ABX0LD53_9NEIS</name>